<evidence type="ECO:0000313" key="5">
    <source>
        <dbReference type="Proteomes" id="UP001153069"/>
    </source>
</evidence>
<comment type="caution">
    <text evidence="4">The sequence shown here is derived from an EMBL/GenBank/DDBJ whole genome shotgun (WGS) entry which is preliminary data.</text>
</comment>
<organism evidence="4 5">
    <name type="scientific">Seminavis robusta</name>
    <dbReference type="NCBI Taxonomy" id="568900"/>
    <lineage>
        <taxon>Eukaryota</taxon>
        <taxon>Sar</taxon>
        <taxon>Stramenopiles</taxon>
        <taxon>Ochrophyta</taxon>
        <taxon>Bacillariophyta</taxon>
        <taxon>Bacillariophyceae</taxon>
        <taxon>Bacillariophycidae</taxon>
        <taxon>Naviculales</taxon>
        <taxon>Naviculaceae</taxon>
        <taxon>Seminavis</taxon>
    </lineage>
</organism>
<dbReference type="InterPro" id="IPR036465">
    <property type="entry name" value="vWFA_dom_sf"/>
</dbReference>
<keyword evidence="2" id="KW-1133">Transmembrane helix</keyword>
<dbReference type="Proteomes" id="UP001153069">
    <property type="component" value="Unassembled WGS sequence"/>
</dbReference>
<dbReference type="CDD" id="cd00198">
    <property type="entry name" value="vWFA"/>
    <property type="match status" value="1"/>
</dbReference>
<evidence type="ECO:0000256" key="1">
    <source>
        <dbReference type="SAM" id="MobiDB-lite"/>
    </source>
</evidence>
<gene>
    <name evidence="4" type="ORF">SEMRO_18_G012750.1</name>
</gene>
<feature type="transmembrane region" description="Helical" evidence="2">
    <location>
        <begin position="1331"/>
        <end position="1349"/>
    </location>
</feature>
<protein>
    <recommendedName>
        <fullName evidence="3">VWFA domain-containing protein</fullName>
    </recommendedName>
</protein>
<feature type="transmembrane region" description="Helical" evidence="2">
    <location>
        <begin position="87"/>
        <end position="112"/>
    </location>
</feature>
<dbReference type="Gene3D" id="3.40.50.410">
    <property type="entry name" value="von Willebrand factor, type A domain"/>
    <property type="match status" value="1"/>
</dbReference>
<keyword evidence="2" id="KW-0812">Transmembrane</keyword>
<sequence length="1931" mass="216447">MPVHFDLPEAAPRDENDEDDTVKMMSESQHIGSTSMSQSLVGSTSIPQIPDFQFLMMSHQDGPLSRWVSRTLQRTVLKPQYYLRRQLFLSFGTTAFLAISFFILIGILTAIWSGQSVMGEARLVQEDLARYTLSTSARYVAETITKKFQNFETASDILREATRDRVVGYKRPDFITHNRSDSHVPFEDWETGQRAYPLDTPDLLQLDWQSRSNFETPQEAARHLQGRERWYNPELQVSTAYGVYFMQGDCDPMASPGDPGYYPSCTDDNNNLQTGGVVAPTRANYFLHQKAKDIVFVLKALFEAVPKAKQIGVYFANAGAGSYVKFPASMRDSRSNFSSVGCGWATNLTNPLTGRLLLAASEQARCHDVVVVNKNETTGNNTNTTVNRFPSREYNALERPWCIRQAKATPGHAVSTGPYLDAASGQGQLWIMTFGHAVYDLMSKEFIGCTLVDVSVDDLQETLDLFQLGNTSSVALIRWDEDQDITEGEAGTVISCGGQCQYDKERSEAYHITNFPQYFGIDDALFEEMQNLVDYEQVWDPKQVKSLYKETLYTKNGRLIMMYPVPYVPSEYDPNYSPNFMVVMSITEEEIYGESNDMNAVIRNDITGAIWQVSLVGLSGLIIIFLFLTWISSTLTKPLMWMQETTAQVINNAGGDDLAAGTRSTAAGMARCSPRTEVTVLLSEFEMMMDGFSGKGAAEIADSKCSEVENKFQWRETYQVLYPFNFRTGGMTVESDDDVDDRGREGTIIDTASVRTDATFLSGLTEYTIVQAITKPYTRFSNSLSETMSNVATASYTAGVEKLPGWAQRMLLKDDEDDDMPDYVVSPPKVNYGPNMRSSTSGNDDARRFVEVSSSSRVFWWVTCVIGVPMLLTASVVVSLNEVWIRDNLEIWMRDVKYSSFKLEQDAIVTATLSRAVFGEEVMARFMRDLHLVSRTAGWLLFGALNRSATLTLMRAGSEECKHYDPNDSPICPWRETEIPCDCGWNDNYASEGQCTDILEVEGVDPRYQQSYVVGGQKTDIEPTTGNRYPDLNRSIIRYPNLTAWWDAPSEMVGSYKGASASGYETTYDRVRVLSALAAISMPLYNYNPGKGETVNLGSWVGLQADGMLLGYAGCDGSTAENAFFLSSVNNNAFKIAPGLCPEGSYGYDCRCRDWFVRPNETGLYITPPYVFAGSGKVGTSAAVSIKHPDTEELIAVADVDFLPEAFTSALGPDNTIVGEGDSGFPFVITPEEDVSGGNTIFGPNYNLSQGSRHILNVTMPEDGKGTENRRKFAETVQKMEEGQTGTASFVRMYDGEEHIVFLAYAPVYVRLMRPLDHRDFAAPVNVTARLVYSLGIAVDVSDLYLRFVAVEGRVDAQLKLARGFSIAAMVVIAVSFTILTYYISLNVVRPIIALTKICKSIKDKSLRDDIPDVEGGSKEVSFVHESFQQLMKVVRFANTAFFAGDRTQSCHAMEDALALFMKLGNQKAIGVANNNLGTMVLQEQMESHGTDRLFDNSMFGICISEIYAVGISYFDEAIRHGSFEYEISKDTDDQGSYAKQLANRYFNRGMFLVVVRHHPLCPSWIQEDGVSDILRAKDLDLEVLQFLHQYEIFEEQEVDEFERILRRSRGLLSLMRNYEFQDPWGVDKLIQQAQTLLDEASFKSNLFKSMNRVGRTQQIDDLRMQRAFYQGDHYTAAKIAMRMLVEDEFVIDTCCVNASQFVSQYFKIEGIKIPTINATQYLNRETRKAQVNVLREAKNVFFCLDYSGSMAGERMERANKNLLWVYHEHCSDKDMVGFIRFNHDIDDKLWFPLGKKGNWGEVQEAVLSLATDAEGGSRLYAALNRCITLIVNGTEIKNDTWIVALTDGESSWDHPAKRVVERIKKCNKQRSSKIHVIIIGFEVPDSVVRTCELVTSATDKSLYVDARGGLDEMDKAFEQVVNICSSGLHR</sequence>
<name>A0A9N8DAQ5_9STRA</name>
<keyword evidence="5" id="KW-1185">Reference proteome</keyword>
<proteinExistence type="predicted"/>
<feature type="transmembrane region" description="Helical" evidence="2">
    <location>
        <begin position="858"/>
        <end position="880"/>
    </location>
</feature>
<dbReference type="Gene3D" id="6.10.340.10">
    <property type="match status" value="1"/>
</dbReference>
<reference evidence="4" key="1">
    <citation type="submission" date="2020-06" db="EMBL/GenBank/DDBJ databases">
        <authorList>
            <consortium name="Plant Systems Biology data submission"/>
        </authorList>
    </citation>
    <scope>NUCLEOTIDE SEQUENCE</scope>
    <source>
        <strain evidence="4">D6</strain>
    </source>
</reference>
<dbReference type="SMART" id="SM00327">
    <property type="entry name" value="VWA"/>
    <property type="match status" value="1"/>
</dbReference>
<keyword evidence="2" id="KW-0472">Membrane</keyword>
<dbReference type="SUPFAM" id="SSF53300">
    <property type="entry name" value="vWA-like"/>
    <property type="match status" value="1"/>
</dbReference>
<feature type="transmembrane region" description="Helical" evidence="2">
    <location>
        <begin position="1361"/>
        <end position="1384"/>
    </location>
</feature>
<accession>A0A9N8DAQ5</accession>
<evidence type="ECO:0000259" key="3">
    <source>
        <dbReference type="PROSITE" id="PS50234"/>
    </source>
</evidence>
<feature type="region of interest" description="Disordered" evidence="1">
    <location>
        <begin position="1"/>
        <end position="21"/>
    </location>
</feature>
<dbReference type="EMBL" id="CAICTM010000018">
    <property type="protein sequence ID" value="CAB9497324.1"/>
    <property type="molecule type" value="Genomic_DNA"/>
</dbReference>
<evidence type="ECO:0000256" key="2">
    <source>
        <dbReference type="SAM" id="Phobius"/>
    </source>
</evidence>
<dbReference type="PROSITE" id="PS50234">
    <property type="entry name" value="VWFA"/>
    <property type="match status" value="1"/>
</dbReference>
<evidence type="ECO:0000313" key="4">
    <source>
        <dbReference type="EMBL" id="CAB9497324.1"/>
    </source>
</evidence>
<dbReference type="InterPro" id="IPR002035">
    <property type="entry name" value="VWF_A"/>
</dbReference>
<dbReference type="Gene3D" id="3.30.450.20">
    <property type="entry name" value="PAS domain"/>
    <property type="match status" value="2"/>
</dbReference>
<dbReference type="OrthoDB" id="41717at2759"/>
<dbReference type="Pfam" id="PF00092">
    <property type="entry name" value="VWA"/>
    <property type="match status" value="1"/>
</dbReference>
<feature type="transmembrane region" description="Helical" evidence="2">
    <location>
        <begin position="609"/>
        <end position="631"/>
    </location>
</feature>
<feature type="domain" description="VWFA" evidence="3">
    <location>
        <begin position="1740"/>
        <end position="1921"/>
    </location>
</feature>